<evidence type="ECO:0008006" key="3">
    <source>
        <dbReference type="Google" id="ProtNLM"/>
    </source>
</evidence>
<accession>A0ABQ0L6P4</accession>
<dbReference type="Proteomes" id="UP000815677">
    <property type="component" value="Unassembled WGS sequence"/>
</dbReference>
<evidence type="ECO:0000313" key="2">
    <source>
        <dbReference type="Proteomes" id="UP000815677"/>
    </source>
</evidence>
<protein>
    <recommendedName>
        <fullName evidence="3">F-box domain-containing protein</fullName>
    </recommendedName>
</protein>
<proteinExistence type="predicted"/>
<evidence type="ECO:0000313" key="1">
    <source>
        <dbReference type="EMBL" id="GAT46192.1"/>
    </source>
</evidence>
<name>A0ABQ0L6P4_MYCCL</name>
<reference evidence="1" key="1">
    <citation type="submission" date="2014-09" db="EMBL/GenBank/DDBJ databases">
        <title>Genome sequence of the luminous mushroom Mycena chlorophos for searching fungal bioluminescence genes.</title>
        <authorList>
            <person name="Tanaka Y."/>
            <person name="Kasuga D."/>
            <person name="Oba Y."/>
            <person name="Hase S."/>
            <person name="Sato K."/>
            <person name="Oba Y."/>
            <person name="Sakakibara Y."/>
        </authorList>
    </citation>
    <scope>NUCLEOTIDE SEQUENCE</scope>
</reference>
<organism evidence="1 2">
    <name type="scientific">Mycena chlorophos</name>
    <name type="common">Agaric fungus</name>
    <name type="synonym">Agaricus chlorophos</name>
    <dbReference type="NCBI Taxonomy" id="658473"/>
    <lineage>
        <taxon>Eukaryota</taxon>
        <taxon>Fungi</taxon>
        <taxon>Dikarya</taxon>
        <taxon>Basidiomycota</taxon>
        <taxon>Agaricomycotina</taxon>
        <taxon>Agaricomycetes</taxon>
        <taxon>Agaricomycetidae</taxon>
        <taxon>Agaricales</taxon>
        <taxon>Marasmiineae</taxon>
        <taxon>Mycenaceae</taxon>
        <taxon>Mycena</taxon>
    </lineage>
</organism>
<dbReference type="EMBL" id="DF842145">
    <property type="protein sequence ID" value="GAT46192.1"/>
    <property type="molecule type" value="Genomic_DNA"/>
</dbReference>
<keyword evidence="2" id="KW-1185">Reference proteome</keyword>
<gene>
    <name evidence="1" type="ORF">MCHLO_03730</name>
</gene>
<sequence length="282" mass="32609">MSERPSVFRFPPELERAIFLLVAEERPASIPTLMLVAVRVKEWVQPVLYRTLVFNPEESVPALPRITKTNLDSFIQTLEKNLTIAQRSARNVLISRLDDLQVAKLLTLLPTVKNLYLIALSNLTRLYCGAQDLIVLTRNFEYVVPAFSRLTHLTVCGGWDDEEDVEGIQEGLDFFKALPRVTHLCFTGGMICFEQLAVWVLEQCAGLQTFVFSTEEPDHLLEGLMKDERFVVIEFSQDEDADWQRWTLTGQDFWIEADEWVKRRKAGEVEHPYPFREDAWML</sequence>